<keyword evidence="3" id="KW-0276">Fatty acid metabolism</keyword>
<reference evidence="12 13" key="1">
    <citation type="submission" date="2023-07" db="EMBL/GenBank/DDBJ databases">
        <title>Genomic Encyclopedia of Type Strains, Phase IV (KMG-IV): sequencing the most valuable type-strain genomes for metagenomic binning, comparative biology and taxonomic classification.</title>
        <authorList>
            <person name="Goeker M."/>
        </authorList>
    </citation>
    <scope>NUCLEOTIDE SEQUENCE [LARGE SCALE GENOMIC DNA]</scope>
    <source>
        <strain evidence="12 13">DSM 19619</strain>
    </source>
</reference>
<dbReference type="Gene3D" id="3.40.50.720">
    <property type="entry name" value="NAD(P)-binding Rossmann-like Domain"/>
    <property type="match status" value="1"/>
</dbReference>
<dbReference type="InterPro" id="IPR036291">
    <property type="entry name" value="NAD(P)-bd_dom_sf"/>
</dbReference>
<proteinExistence type="inferred from homology"/>
<keyword evidence="2" id="KW-0444">Lipid biosynthesis</keyword>
<dbReference type="EC" id="1.3.1.104" evidence="9"/>
<evidence type="ECO:0000256" key="5">
    <source>
        <dbReference type="ARBA" id="ARBA00022946"/>
    </source>
</evidence>
<dbReference type="SMART" id="SM00829">
    <property type="entry name" value="PKS_ER"/>
    <property type="match status" value="1"/>
</dbReference>
<evidence type="ECO:0000256" key="3">
    <source>
        <dbReference type="ARBA" id="ARBA00022832"/>
    </source>
</evidence>
<dbReference type="InterPro" id="IPR011032">
    <property type="entry name" value="GroES-like_sf"/>
</dbReference>
<dbReference type="Proteomes" id="UP001242480">
    <property type="component" value="Unassembled WGS sequence"/>
</dbReference>
<name>A0ABU0JD05_9HYPH</name>
<dbReference type="SUPFAM" id="SSF50129">
    <property type="entry name" value="GroES-like"/>
    <property type="match status" value="1"/>
</dbReference>
<protein>
    <recommendedName>
        <fullName evidence="9">enoyl-[acyl-carrier-protein] reductase</fullName>
        <ecNumber evidence="9">1.3.1.104</ecNumber>
    </recommendedName>
</protein>
<organism evidence="12 13">
    <name type="scientific">Labrys wisconsinensis</name>
    <dbReference type="NCBI Taxonomy" id="425677"/>
    <lineage>
        <taxon>Bacteria</taxon>
        <taxon>Pseudomonadati</taxon>
        <taxon>Pseudomonadota</taxon>
        <taxon>Alphaproteobacteria</taxon>
        <taxon>Hyphomicrobiales</taxon>
        <taxon>Xanthobacteraceae</taxon>
        <taxon>Labrys</taxon>
    </lineage>
</organism>
<evidence type="ECO:0000256" key="4">
    <source>
        <dbReference type="ARBA" id="ARBA00022857"/>
    </source>
</evidence>
<dbReference type="InterPro" id="IPR013154">
    <property type="entry name" value="ADH-like_N"/>
</dbReference>
<dbReference type="Gene3D" id="3.90.180.10">
    <property type="entry name" value="Medium-chain alcohol dehydrogenases, catalytic domain"/>
    <property type="match status" value="1"/>
</dbReference>
<evidence type="ECO:0000313" key="13">
    <source>
        <dbReference type="Proteomes" id="UP001242480"/>
    </source>
</evidence>
<dbReference type="RefSeq" id="WP_307275487.1">
    <property type="nucleotide sequence ID" value="NZ_JAUSVX010000007.1"/>
</dbReference>
<evidence type="ECO:0000256" key="8">
    <source>
        <dbReference type="ARBA" id="ARBA00023160"/>
    </source>
</evidence>
<dbReference type="Pfam" id="PF13602">
    <property type="entry name" value="ADH_zinc_N_2"/>
    <property type="match status" value="1"/>
</dbReference>
<dbReference type="PANTHER" id="PTHR43981">
    <property type="entry name" value="ENOYL-[ACYL-CARRIER-PROTEIN] REDUCTASE, MITOCHONDRIAL"/>
    <property type="match status" value="1"/>
</dbReference>
<keyword evidence="8" id="KW-0275">Fatty acid biosynthesis</keyword>
<dbReference type="PANTHER" id="PTHR43981:SF2">
    <property type="entry name" value="ENOYL-[ACYL-CARRIER-PROTEIN] REDUCTASE, MITOCHONDRIAL"/>
    <property type="match status" value="1"/>
</dbReference>
<accession>A0ABU0JD05</accession>
<comment type="catalytic activity">
    <reaction evidence="10">
        <text>a 2,3-saturated acyl-[ACP] + NADP(+) = a (2E)-enoyl-[ACP] + NADPH + H(+)</text>
        <dbReference type="Rhea" id="RHEA:22564"/>
        <dbReference type="Rhea" id="RHEA-COMP:9925"/>
        <dbReference type="Rhea" id="RHEA-COMP:9926"/>
        <dbReference type="ChEBI" id="CHEBI:15378"/>
        <dbReference type="ChEBI" id="CHEBI:57783"/>
        <dbReference type="ChEBI" id="CHEBI:58349"/>
        <dbReference type="ChEBI" id="CHEBI:78784"/>
        <dbReference type="ChEBI" id="CHEBI:78785"/>
        <dbReference type="EC" id="1.3.1.104"/>
    </reaction>
</comment>
<keyword evidence="7" id="KW-0443">Lipid metabolism</keyword>
<dbReference type="InterPro" id="IPR051034">
    <property type="entry name" value="Mito_Enoyl-ACP_Reductase"/>
</dbReference>
<sequence>MQRVVARRFGPPQEVLQCEVASPPALAPQDVIVRMRASPINPSDLITVGGAYRHRVPLPFVPGFDGVGVVEEMGPAAAGVRLGQRVLPLGAAGGWQTLKALPAEWCVPVPDDLTDEQAATAYVNPLTARLMLQRLAPEPDQLVGVNAANSAIGRMLLRLLHRAGARAVAVVRSARARALLQDEPAAEIVLQGQALPPLAGGFDAVGGADGDAMARAVAAGGTLLHYGLLSGVPLPADQGRVQLFPLRAWVHAVSRPELHAAMAQVFQDIRTGMLGTAVEARYAFGDVQAALARHASPDRRGKVLFSAPE</sequence>
<dbReference type="InterPro" id="IPR020843">
    <property type="entry name" value="ER"/>
</dbReference>
<evidence type="ECO:0000256" key="10">
    <source>
        <dbReference type="ARBA" id="ARBA00048843"/>
    </source>
</evidence>
<dbReference type="EMBL" id="JAUSVX010000007">
    <property type="protein sequence ID" value="MDQ0471017.1"/>
    <property type="molecule type" value="Genomic_DNA"/>
</dbReference>
<feature type="domain" description="Enoyl reductase (ER)" evidence="11">
    <location>
        <begin position="10"/>
        <end position="305"/>
    </location>
</feature>
<evidence type="ECO:0000313" key="12">
    <source>
        <dbReference type="EMBL" id="MDQ0471017.1"/>
    </source>
</evidence>
<evidence type="ECO:0000256" key="6">
    <source>
        <dbReference type="ARBA" id="ARBA00023002"/>
    </source>
</evidence>
<evidence type="ECO:0000256" key="7">
    <source>
        <dbReference type="ARBA" id="ARBA00023098"/>
    </source>
</evidence>
<keyword evidence="13" id="KW-1185">Reference proteome</keyword>
<comment type="similarity">
    <text evidence="1">Belongs to the zinc-containing alcohol dehydrogenase family. Quinone oxidoreductase subfamily.</text>
</comment>
<evidence type="ECO:0000256" key="2">
    <source>
        <dbReference type="ARBA" id="ARBA00022516"/>
    </source>
</evidence>
<dbReference type="SUPFAM" id="SSF51735">
    <property type="entry name" value="NAD(P)-binding Rossmann-fold domains"/>
    <property type="match status" value="1"/>
</dbReference>
<evidence type="ECO:0000256" key="1">
    <source>
        <dbReference type="ARBA" id="ARBA00010371"/>
    </source>
</evidence>
<dbReference type="Pfam" id="PF08240">
    <property type="entry name" value="ADH_N"/>
    <property type="match status" value="1"/>
</dbReference>
<keyword evidence="4" id="KW-0521">NADP</keyword>
<keyword evidence="6" id="KW-0560">Oxidoreductase</keyword>
<evidence type="ECO:0000259" key="11">
    <source>
        <dbReference type="SMART" id="SM00829"/>
    </source>
</evidence>
<dbReference type="CDD" id="cd05282">
    <property type="entry name" value="ETR_like"/>
    <property type="match status" value="1"/>
</dbReference>
<evidence type="ECO:0000256" key="9">
    <source>
        <dbReference type="ARBA" id="ARBA00038963"/>
    </source>
</evidence>
<keyword evidence="5" id="KW-0809">Transit peptide</keyword>
<gene>
    <name evidence="12" type="ORF">QO011_004036</name>
</gene>
<comment type="caution">
    <text evidence="12">The sequence shown here is derived from an EMBL/GenBank/DDBJ whole genome shotgun (WGS) entry which is preliminary data.</text>
</comment>